<feature type="domain" description="YjeF N-terminal" evidence="21">
    <location>
        <begin position="9"/>
        <end position="217"/>
    </location>
</feature>
<keyword evidence="8 17" id="KW-0521">NADP</keyword>
<evidence type="ECO:0000256" key="19">
    <source>
        <dbReference type="PIRNR" id="PIRNR017184"/>
    </source>
</evidence>
<comment type="catalytic activity">
    <reaction evidence="16 17 19">
        <text>(6S)-NADPHX + ADP = AMP + phosphate + NADPH + H(+)</text>
        <dbReference type="Rhea" id="RHEA:32235"/>
        <dbReference type="ChEBI" id="CHEBI:15378"/>
        <dbReference type="ChEBI" id="CHEBI:43474"/>
        <dbReference type="ChEBI" id="CHEBI:57783"/>
        <dbReference type="ChEBI" id="CHEBI:64076"/>
        <dbReference type="ChEBI" id="CHEBI:456215"/>
        <dbReference type="ChEBI" id="CHEBI:456216"/>
        <dbReference type="EC" id="4.2.1.136"/>
    </reaction>
</comment>
<evidence type="ECO:0000256" key="10">
    <source>
        <dbReference type="ARBA" id="ARBA00023027"/>
    </source>
</evidence>
<feature type="binding site" evidence="17">
    <location>
        <position position="436"/>
    </location>
    <ligand>
        <name>(6S)-NADPHX</name>
        <dbReference type="ChEBI" id="CHEBI:64076"/>
    </ligand>
</feature>
<feature type="binding site" evidence="18">
    <location>
        <begin position="57"/>
        <end position="61"/>
    </location>
    <ligand>
        <name>(6S)-NADPHX</name>
        <dbReference type="ChEBI" id="CHEBI:64076"/>
    </ligand>
</feature>
<dbReference type="NCBIfam" id="TIGR00196">
    <property type="entry name" value="yjeF_cterm"/>
    <property type="match status" value="1"/>
</dbReference>
<dbReference type="HAMAP" id="MF_01966">
    <property type="entry name" value="NADHX_epimerase"/>
    <property type="match status" value="1"/>
</dbReference>
<evidence type="ECO:0000256" key="1">
    <source>
        <dbReference type="ARBA" id="ARBA00000013"/>
    </source>
</evidence>
<dbReference type="PROSITE" id="PS51385">
    <property type="entry name" value="YJEF_N"/>
    <property type="match status" value="1"/>
</dbReference>
<dbReference type="PANTHER" id="PTHR12592">
    <property type="entry name" value="ATP-DEPENDENT (S)-NAD(P)H-HYDRATE DEHYDRATASE FAMILY MEMBER"/>
    <property type="match status" value="1"/>
</dbReference>
<dbReference type="CDD" id="cd01171">
    <property type="entry name" value="YXKO-related"/>
    <property type="match status" value="1"/>
</dbReference>
<dbReference type="InterPro" id="IPR017953">
    <property type="entry name" value="Carbohydrate_kinase_pred_CS"/>
</dbReference>
<keyword evidence="10 17" id="KW-0520">NAD</keyword>
<keyword evidence="12 17" id="KW-0456">Lyase</keyword>
<evidence type="ECO:0000313" key="23">
    <source>
        <dbReference type="Proteomes" id="UP000287756"/>
    </source>
</evidence>
<dbReference type="InterPro" id="IPR004443">
    <property type="entry name" value="YjeF_N_dom"/>
</dbReference>
<keyword evidence="11 18" id="KW-0413">Isomerase</keyword>
<evidence type="ECO:0000256" key="5">
    <source>
        <dbReference type="ARBA" id="ARBA00022723"/>
    </source>
</evidence>
<evidence type="ECO:0000256" key="9">
    <source>
        <dbReference type="ARBA" id="ARBA00022958"/>
    </source>
</evidence>
<comment type="function">
    <text evidence="17">Catalyzes the dehydration of the S-form of NAD(P)HX at the expense of ADP, which is converted to AMP. Together with NAD(P)HX epimerase, which catalyzes the epimerization of the S- and R-forms, the enzyme allows the repair of both epimers of NAD(P)HX, a damaged form of NAD(P)H that is a result of enzymatic or heat-dependent hydration.</text>
</comment>
<evidence type="ECO:0000256" key="2">
    <source>
        <dbReference type="ARBA" id="ARBA00000909"/>
    </source>
</evidence>
<dbReference type="GO" id="GO:0052856">
    <property type="term" value="F:NAD(P)HX epimerase activity"/>
    <property type="evidence" value="ECO:0007669"/>
    <property type="project" value="UniProtKB-UniRule"/>
</dbReference>
<comment type="subunit">
    <text evidence="17">Homotetramer.</text>
</comment>
<keyword evidence="5 18" id="KW-0479">Metal-binding</keyword>
<dbReference type="SUPFAM" id="SSF64153">
    <property type="entry name" value="YjeF N-terminal domain-like"/>
    <property type="match status" value="1"/>
</dbReference>
<dbReference type="GO" id="GO:0046496">
    <property type="term" value="P:nicotinamide nucleotide metabolic process"/>
    <property type="evidence" value="ECO:0007669"/>
    <property type="project" value="UniProtKB-UniRule"/>
</dbReference>
<feature type="binding site" evidence="18">
    <location>
        <position position="160"/>
    </location>
    <ligand>
        <name>(6S)-NADPHX</name>
        <dbReference type="ChEBI" id="CHEBI:64076"/>
    </ligand>
</feature>
<evidence type="ECO:0000256" key="8">
    <source>
        <dbReference type="ARBA" id="ARBA00022857"/>
    </source>
</evidence>
<gene>
    <name evidence="18" type="primary">nnrE</name>
    <name evidence="17" type="synonym">nnrD</name>
    <name evidence="22" type="ORF">HLI_09575</name>
</gene>
<dbReference type="PROSITE" id="PS51383">
    <property type="entry name" value="YJEF_C_3"/>
    <property type="match status" value="1"/>
</dbReference>
<dbReference type="Proteomes" id="UP000287756">
    <property type="component" value="Chromosome"/>
</dbReference>
<comment type="similarity">
    <text evidence="17">Belongs to the NnrD/CARKD family.</text>
</comment>
<dbReference type="GO" id="GO:0005524">
    <property type="term" value="F:ATP binding"/>
    <property type="evidence" value="ECO:0007669"/>
    <property type="project" value="UniProtKB-UniRule"/>
</dbReference>
<comment type="similarity">
    <text evidence="3 19">In the N-terminal section; belongs to the NnrE/AIBP family.</text>
</comment>
<dbReference type="PROSITE" id="PS01050">
    <property type="entry name" value="YJEF_C_2"/>
    <property type="match status" value="1"/>
</dbReference>
<evidence type="ECO:0000256" key="13">
    <source>
        <dbReference type="ARBA" id="ARBA00023268"/>
    </source>
</evidence>
<evidence type="ECO:0000259" key="21">
    <source>
        <dbReference type="PROSITE" id="PS51385"/>
    </source>
</evidence>
<dbReference type="Pfam" id="PF01256">
    <property type="entry name" value="Carb_kinase"/>
    <property type="match status" value="1"/>
</dbReference>
<feature type="binding site" evidence="18">
    <location>
        <position position="163"/>
    </location>
    <ligand>
        <name>K(+)</name>
        <dbReference type="ChEBI" id="CHEBI:29103"/>
    </ligand>
</feature>
<organism evidence="22 23">
    <name type="scientific">Halobacillus litoralis</name>
    <dbReference type="NCBI Taxonomy" id="45668"/>
    <lineage>
        <taxon>Bacteria</taxon>
        <taxon>Bacillati</taxon>
        <taxon>Bacillota</taxon>
        <taxon>Bacilli</taxon>
        <taxon>Bacillales</taxon>
        <taxon>Bacillaceae</taxon>
        <taxon>Halobacillus</taxon>
    </lineage>
</organism>
<evidence type="ECO:0000256" key="12">
    <source>
        <dbReference type="ARBA" id="ARBA00023239"/>
    </source>
</evidence>
<dbReference type="InterPro" id="IPR029056">
    <property type="entry name" value="Ribokinase-like"/>
</dbReference>
<feature type="binding site" evidence="17">
    <location>
        <begin position="406"/>
        <end position="410"/>
    </location>
    <ligand>
        <name>AMP</name>
        <dbReference type="ChEBI" id="CHEBI:456215"/>
    </ligand>
</feature>
<feature type="binding site" evidence="18">
    <location>
        <position position="58"/>
    </location>
    <ligand>
        <name>K(+)</name>
        <dbReference type="ChEBI" id="CHEBI:29103"/>
    </ligand>
</feature>
<comment type="caution">
    <text evidence="17">Lacks conserved residue(s) required for the propagation of feature annotation.</text>
</comment>
<comment type="similarity">
    <text evidence="4 19">In the C-terminal section; belongs to the NnrD/CARKD family.</text>
</comment>
<evidence type="ECO:0000256" key="11">
    <source>
        <dbReference type="ARBA" id="ARBA00023235"/>
    </source>
</evidence>
<feature type="binding site" evidence="17">
    <location>
        <position position="435"/>
    </location>
    <ligand>
        <name>AMP</name>
        <dbReference type="ChEBI" id="CHEBI:456215"/>
    </ligand>
</feature>
<dbReference type="InterPro" id="IPR030677">
    <property type="entry name" value="Nnr"/>
</dbReference>
<evidence type="ECO:0000256" key="15">
    <source>
        <dbReference type="ARBA" id="ARBA00048238"/>
    </source>
</evidence>
<feature type="binding site" evidence="17">
    <location>
        <position position="369"/>
    </location>
    <ligand>
        <name>(6S)-NADPHX</name>
        <dbReference type="ChEBI" id="CHEBI:64076"/>
    </ligand>
</feature>
<keyword evidence="6 17" id="KW-0547">Nucleotide-binding</keyword>
<comment type="cofactor">
    <cofactor evidence="18 19">
        <name>K(+)</name>
        <dbReference type="ChEBI" id="CHEBI:29103"/>
    </cofactor>
    <text evidence="18 19">Binds 1 potassium ion per subunit.</text>
</comment>
<comment type="cofactor">
    <cofactor evidence="17">
        <name>Mg(2+)</name>
        <dbReference type="ChEBI" id="CHEBI:18420"/>
    </cofactor>
</comment>
<keyword evidence="13" id="KW-0511">Multifunctional enzyme</keyword>
<comment type="function">
    <text evidence="14 19">Bifunctional enzyme that catalyzes the epimerization of the S- and R-forms of NAD(P)HX and the dehydration of the S-form of NAD(P)HX at the expense of ADP, which is converted to AMP. This allows the repair of both epimers of NAD(P)HX, a damaged form of NAD(P)H that is a result of enzymatic or heat-dependent hydration.</text>
</comment>
<dbReference type="EC" id="4.2.1.136" evidence="19"/>
<comment type="catalytic activity">
    <reaction evidence="1 18 19">
        <text>(6R)-NADHX = (6S)-NADHX</text>
        <dbReference type="Rhea" id="RHEA:32215"/>
        <dbReference type="ChEBI" id="CHEBI:64074"/>
        <dbReference type="ChEBI" id="CHEBI:64075"/>
        <dbReference type="EC" id="5.1.99.6"/>
    </reaction>
</comment>
<dbReference type="GO" id="GO:0046872">
    <property type="term" value="F:metal ion binding"/>
    <property type="evidence" value="ECO:0007669"/>
    <property type="project" value="UniProtKB-UniRule"/>
</dbReference>
<dbReference type="EC" id="5.1.99.6" evidence="19"/>
<evidence type="ECO:0000256" key="3">
    <source>
        <dbReference type="ARBA" id="ARBA00006001"/>
    </source>
</evidence>
<dbReference type="KEGG" id="hli:HLI_09575"/>
<evidence type="ECO:0000256" key="17">
    <source>
        <dbReference type="HAMAP-Rule" id="MF_01965"/>
    </source>
</evidence>
<evidence type="ECO:0000256" key="6">
    <source>
        <dbReference type="ARBA" id="ARBA00022741"/>
    </source>
</evidence>
<keyword evidence="9 18" id="KW-0630">Potassium</keyword>
<evidence type="ECO:0000256" key="7">
    <source>
        <dbReference type="ARBA" id="ARBA00022840"/>
    </source>
</evidence>
<evidence type="ECO:0000256" key="18">
    <source>
        <dbReference type="HAMAP-Rule" id="MF_01966"/>
    </source>
</evidence>
<dbReference type="RefSeq" id="WP_128524734.1">
    <property type="nucleotide sequence ID" value="NZ_CP026118.1"/>
</dbReference>
<dbReference type="NCBIfam" id="TIGR00197">
    <property type="entry name" value="yjeF_nterm"/>
    <property type="match status" value="1"/>
</dbReference>
<feature type="binding site" evidence="18">
    <location>
        <begin position="131"/>
        <end position="137"/>
    </location>
    <ligand>
        <name>(6S)-NADPHX</name>
        <dbReference type="ChEBI" id="CHEBI:64076"/>
    </ligand>
</feature>
<proteinExistence type="inferred from homology"/>
<dbReference type="Gene3D" id="3.40.1190.20">
    <property type="match status" value="1"/>
</dbReference>
<dbReference type="InterPro" id="IPR000631">
    <property type="entry name" value="CARKD"/>
</dbReference>
<dbReference type="SUPFAM" id="SSF53613">
    <property type="entry name" value="Ribokinase-like"/>
    <property type="match status" value="1"/>
</dbReference>
<evidence type="ECO:0000256" key="16">
    <source>
        <dbReference type="ARBA" id="ARBA00049209"/>
    </source>
</evidence>
<dbReference type="Pfam" id="PF03853">
    <property type="entry name" value="YjeF_N"/>
    <property type="match status" value="1"/>
</dbReference>
<evidence type="ECO:0000256" key="4">
    <source>
        <dbReference type="ARBA" id="ARBA00009524"/>
    </source>
</evidence>
<protein>
    <recommendedName>
        <fullName evidence="19">Bifunctional NAD(P)H-hydrate repair enzyme</fullName>
    </recommendedName>
    <alternativeName>
        <fullName evidence="19">Nicotinamide nucleotide repair protein</fullName>
    </alternativeName>
    <domain>
        <recommendedName>
            <fullName evidence="19">ADP-dependent (S)-NAD(P)H-hydrate dehydratase</fullName>
            <ecNumber evidence="19">4.2.1.136</ecNumber>
        </recommendedName>
        <alternativeName>
            <fullName evidence="19">ADP-dependent NAD(P)HX dehydratase</fullName>
        </alternativeName>
    </domain>
    <domain>
        <recommendedName>
            <fullName evidence="19">NAD(P)H-hydrate epimerase</fullName>
            <ecNumber evidence="19">5.1.99.6</ecNumber>
        </recommendedName>
    </domain>
</protein>
<dbReference type="EMBL" id="CP026118">
    <property type="protein sequence ID" value="QAS52449.1"/>
    <property type="molecule type" value="Genomic_DNA"/>
</dbReference>
<dbReference type="HAMAP" id="MF_01965">
    <property type="entry name" value="NADHX_dehydratase"/>
    <property type="match status" value="1"/>
</dbReference>
<comment type="catalytic activity">
    <reaction evidence="15 17 19">
        <text>(6S)-NADHX + ADP = AMP + phosphate + NADH + H(+)</text>
        <dbReference type="Rhea" id="RHEA:32223"/>
        <dbReference type="ChEBI" id="CHEBI:15378"/>
        <dbReference type="ChEBI" id="CHEBI:43474"/>
        <dbReference type="ChEBI" id="CHEBI:57945"/>
        <dbReference type="ChEBI" id="CHEBI:64074"/>
        <dbReference type="ChEBI" id="CHEBI:456215"/>
        <dbReference type="ChEBI" id="CHEBI:456216"/>
        <dbReference type="EC" id="4.2.1.136"/>
    </reaction>
</comment>
<dbReference type="OrthoDB" id="9806925at2"/>
<comment type="similarity">
    <text evidence="18">Belongs to the NnrE/AIBP family.</text>
</comment>
<keyword evidence="7 17" id="KW-0067">ATP-binding</keyword>
<evidence type="ECO:0000259" key="20">
    <source>
        <dbReference type="PROSITE" id="PS51383"/>
    </source>
</evidence>
<evidence type="ECO:0000256" key="14">
    <source>
        <dbReference type="ARBA" id="ARBA00025153"/>
    </source>
</evidence>
<evidence type="ECO:0000313" key="22">
    <source>
        <dbReference type="EMBL" id="QAS52449.1"/>
    </source>
</evidence>
<feature type="binding site" evidence="17">
    <location>
        <position position="318"/>
    </location>
    <ligand>
        <name>(6S)-NADPHX</name>
        <dbReference type="ChEBI" id="CHEBI:64076"/>
    </ligand>
</feature>
<comment type="catalytic activity">
    <reaction evidence="2 18 19">
        <text>(6R)-NADPHX = (6S)-NADPHX</text>
        <dbReference type="Rhea" id="RHEA:32227"/>
        <dbReference type="ChEBI" id="CHEBI:64076"/>
        <dbReference type="ChEBI" id="CHEBI:64077"/>
        <dbReference type="EC" id="5.1.99.6"/>
    </reaction>
</comment>
<reference evidence="22 23" key="1">
    <citation type="submission" date="2018-01" db="EMBL/GenBank/DDBJ databases">
        <title>The whole genome sequencing and assembly of Halobacillus litoralis ERB031 strain.</title>
        <authorList>
            <person name="Lee S.-J."/>
            <person name="Park M.-K."/>
            <person name="Kim J.-Y."/>
            <person name="Lee Y.-J."/>
            <person name="Yi H."/>
            <person name="Bahn Y.-S."/>
            <person name="Kim J.F."/>
            <person name="Lee D.-W."/>
        </authorList>
    </citation>
    <scope>NUCLEOTIDE SEQUENCE [LARGE SCALE GENOMIC DNA]</scope>
    <source>
        <strain evidence="22 23">ERB 031</strain>
    </source>
</reference>
<dbReference type="Gene3D" id="3.40.50.10260">
    <property type="entry name" value="YjeF N-terminal domain"/>
    <property type="match status" value="1"/>
</dbReference>
<name>A0A410MCJ2_9BACI</name>
<dbReference type="PANTHER" id="PTHR12592:SF0">
    <property type="entry name" value="ATP-DEPENDENT (S)-NAD(P)H-HYDRATE DEHYDRATASE"/>
    <property type="match status" value="1"/>
</dbReference>
<comment type="function">
    <text evidence="18">Catalyzes the epimerization of the S- and R-forms of NAD(P)HX, a damaged form of NAD(P)H that is a result of enzymatic or heat-dependent hydration. This is a prerequisite for the S-specific NAD(P)H-hydrate dehydratase to allow the repair of both epimers of NAD(P)HX.</text>
</comment>
<feature type="domain" description="YjeF C-terminal" evidence="20">
    <location>
        <begin position="225"/>
        <end position="496"/>
    </location>
</feature>
<dbReference type="InterPro" id="IPR036652">
    <property type="entry name" value="YjeF_N_dom_sf"/>
</dbReference>
<dbReference type="PIRSF" id="PIRSF017184">
    <property type="entry name" value="Nnr"/>
    <property type="match status" value="1"/>
</dbReference>
<sequence length="498" mass="53443">MDIVTAQEMYERDRVTVEAVGLEGKMLMENAGRAVTQDMLRHISPQHKIVILIGAGNNGGDGFVIARTLMNLNYDVEAWQVVPDGKITGDAKAHKEIFLASGHPLKMYSHSSEDLESSLCHADVCIDAMLGIGADGRLREPLAEIVYLCNEQAILRLAVDVPTGVPADEGVEKFDAFHAHFTTIIEAPKLSAFLQHAKPFYGEWSVVEIGLPKQKLPNCSRRLWGVQDVKRTLPERDAHSHKGTHGKGLFVGGSLFMPGSVAMSARAALRSGAGLVAIATDEQAIPSVSPYVQEATFVELKEEGQAVSGYDAVAVGMGLGRRPYCGKVVKQLMQEVDGPLLIDADGLHLLKGSLDELERRSAPTVLTPHPGEFAHLTGLTAPEVLQSPFVYSREFAERYGAYIVLKGPSTIITAPDGEQRVDRSGNAGLAKGGSGDVLSGILISMIMQSNGLMDALSNGCVLHGYTAELLVEAGHSKVDLLASDVIEGLSRTFRTLSS</sequence>
<dbReference type="GO" id="GO:0110051">
    <property type="term" value="P:metabolite repair"/>
    <property type="evidence" value="ECO:0007669"/>
    <property type="project" value="TreeGrafter"/>
</dbReference>
<feature type="binding site" evidence="18">
    <location>
        <position position="127"/>
    </location>
    <ligand>
        <name>K(+)</name>
        <dbReference type="ChEBI" id="CHEBI:29103"/>
    </ligand>
</feature>
<dbReference type="GO" id="GO:0052855">
    <property type="term" value="F:ADP-dependent NAD(P)H-hydrate dehydratase activity"/>
    <property type="evidence" value="ECO:0007669"/>
    <property type="project" value="UniProtKB-UniRule"/>
</dbReference>
<dbReference type="AlphaFoldDB" id="A0A410MCJ2"/>
<accession>A0A410MCJ2</accession>